<evidence type="ECO:0000313" key="2">
    <source>
        <dbReference type="Proteomes" id="UP000663823"/>
    </source>
</evidence>
<protein>
    <submittedName>
        <fullName evidence="1">Uncharacterized protein</fullName>
    </submittedName>
</protein>
<feature type="non-terminal residue" evidence="1">
    <location>
        <position position="26"/>
    </location>
</feature>
<proteinExistence type="predicted"/>
<reference evidence="1" key="1">
    <citation type="submission" date="2021-02" db="EMBL/GenBank/DDBJ databases">
        <authorList>
            <person name="Nowell W R."/>
        </authorList>
    </citation>
    <scope>NUCLEOTIDE SEQUENCE</scope>
</reference>
<sequence length="26" mass="3145">MLRQVFHIICQHNNADLLKWMYAEAV</sequence>
<dbReference type="EMBL" id="CAJOAX010019225">
    <property type="protein sequence ID" value="CAF4186699.1"/>
    <property type="molecule type" value="Genomic_DNA"/>
</dbReference>
<evidence type="ECO:0000313" key="1">
    <source>
        <dbReference type="EMBL" id="CAF4186699.1"/>
    </source>
</evidence>
<comment type="caution">
    <text evidence="1">The sequence shown here is derived from an EMBL/GenBank/DDBJ whole genome shotgun (WGS) entry which is preliminary data.</text>
</comment>
<accession>A0A820AQ53</accession>
<organism evidence="1 2">
    <name type="scientific">Rotaria sordida</name>
    <dbReference type="NCBI Taxonomy" id="392033"/>
    <lineage>
        <taxon>Eukaryota</taxon>
        <taxon>Metazoa</taxon>
        <taxon>Spiralia</taxon>
        <taxon>Gnathifera</taxon>
        <taxon>Rotifera</taxon>
        <taxon>Eurotatoria</taxon>
        <taxon>Bdelloidea</taxon>
        <taxon>Philodinida</taxon>
        <taxon>Philodinidae</taxon>
        <taxon>Rotaria</taxon>
    </lineage>
</organism>
<dbReference type="AlphaFoldDB" id="A0A820AQ53"/>
<dbReference type="Proteomes" id="UP000663823">
    <property type="component" value="Unassembled WGS sequence"/>
</dbReference>
<gene>
    <name evidence="1" type="ORF">OTI717_LOCUS37947</name>
</gene>
<name>A0A820AQ53_9BILA</name>